<dbReference type="KEGG" id="asy:AUT07_00381"/>
<dbReference type="SMART" id="SM00963">
    <property type="entry name" value="SRP54_N"/>
    <property type="match status" value="1"/>
</dbReference>
<evidence type="ECO:0000259" key="12">
    <source>
        <dbReference type="PROSITE" id="PS00300"/>
    </source>
</evidence>
<keyword evidence="3" id="KW-0963">Cytoplasm</keyword>
<dbReference type="GO" id="GO:0005525">
    <property type="term" value="F:GTP binding"/>
    <property type="evidence" value="ECO:0007669"/>
    <property type="project" value="UniProtKB-KW"/>
</dbReference>
<dbReference type="EC" id="3.6.5.4" evidence="10"/>
<dbReference type="Gene3D" id="3.40.50.300">
    <property type="entry name" value="P-loop containing nucleotide triphosphate hydrolases"/>
    <property type="match status" value="1"/>
</dbReference>
<dbReference type="OrthoDB" id="9804720at2"/>
<organism evidence="13 14">
    <name type="scientific">Candidatus Arsenophonus lipoptenae</name>
    <dbReference type="NCBI Taxonomy" id="634113"/>
    <lineage>
        <taxon>Bacteria</taxon>
        <taxon>Pseudomonadati</taxon>
        <taxon>Pseudomonadota</taxon>
        <taxon>Gammaproteobacteria</taxon>
        <taxon>Enterobacterales</taxon>
        <taxon>Morganellaceae</taxon>
        <taxon>Arsenophonus</taxon>
    </lineage>
</organism>
<dbReference type="InterPro" id="IPR004125">
    <property type="entry name" value="Signal_recog_particle_SRP54_M"/>
</dbReference>
<dbReference type="SUPFAM" id="SSF52540">
    <property type="entry name" value="P-loop containing nucleoside triphosphate hydrolases"/>
    <property type="match status" value="1"/>
</dbReference>
<comment type="catalytic activity">
    <reaction evidence="11">
        <text>GTP + H2O = GDP + phosphate + H(+)</text>
        <dbReference type="Rhea" id="RHEA:19669"/>
        <dbReference type="ChEBI" id="CHEBI:15377"/>
        <dbReference type="ChEBI" id="CHEBI:15378"/>
        <dbReference type="ChEBI" id="CHEBI:37565"/>
        <dbReference type="ChEBI" id="CHEBI:43474"/>
        <dbReference type="ChEBI" id="CHEBI:58189"/>
        <dbReference type="EC" id="3.6.5.4"/>
    </reaction>
</comment>
<dbReference type="PROSITE" id="PS00300">
    <property type="entry name" value="SRP54"/>
    <property type="match status" value="1"/>
</dbReference>
<gene>
    <name evidence="13" type="primary">ffh</name>
    <name evidence="13" type="ORF">AUT07_00381</name>
</gene>
<dbReference type="GO" id="GO:0008312">
    <property type="term" value="F:7S RNA binding"/>
    <property type="evidence" value="ECO:0007669"/>
    <property type="project" value="InterPro"/>
</dbReference>
<dbReference type="InterPro" id="IPR027417">
    <property type="entry name" value="P-loop_NTPase"/>
</dbReference>
<dbReference type="InterPro" id="IPR013822">
    <property type="entry name" value="Signal_recog_particl_SRP54_hlx"/>
</dbReference>
<dbReference type="SUPFAM" id="SSF47364">
    <property type="entry name" value="Domain of the SRP/SRP receptor G-proteins"/>
    <property type="match status" value="1"/>
</dbReference>
<dbReference type="SMART" id="SM00962">
    <property type="entry name" value="SRP54"/>
    <property type="match status" value="1"/>
</dbReference>
<reference evidence="13 14" key="1">
    <citation type="submission" date="2016-01" db="EMBL/GenBank/DDBJ databases">
        <title>Genome sequence of Ca. Arsenophonus lipopteni, the exclusive symbiont of a blood sucking fly Lipoptena cervi (Diptera: Hippoboscidae).</title>
        <authorList>
            <person name="Novakova E."/>
            <person name="Hypsa V."/>
            <person name="Nguyen P."/>
            <person name="Husnik F."/>
            <person name="Darby A.C."/>
        </authorList>
    </citation>
    <scope>NUCLEOTIDE SEQUENCE [LARGE SCALE GENOMIC DNA]</scope>
    <source>
        <strain evidence="13 14">CB</strain>
    </source>
</reference>
<dbReference type="EMBL" id="CP013920">
    <property type="protein sequence ID" value="AMA64954.1"/>
    <property type="molecule type" value="Genomic_DNA"/>
</dbReference>
<proteinExistence type="inferred from homology"/>
<dbReference type="InterPro" id="IPR042101">
    <property type="entry name" value="SRP54_N_sf"/>
</dbReference>
<dbReference type="PATRIC" id="fig|634113.3.peg.366"/>
<evidence type="ECO:0000256" key="9">
    <source>
        <dbReference type="ARBA" id="ARBA00023274"/>
    </source>
</evidence>
<dbReference type="RefSeq" id="WP_066283446.1">
    <property type="nucleotide sequence ID" value="NZ_CP013920.1"/>
</dbReference>
<keyword evidence="5" id="KW-0378">Hydrolase</keyword>
<sequence length="451" mass="50843">MFDNLTNKFSSILRNISSRGRLTENNIKETLREIRIALLEADVALPVISEFIKLIKKEAIGQDINKNLTPGQEFVKIVQKKLTKLIEGVSGVLDLESQKPSVIFVVGLPGSGKTTTVVKLGKLLKYQKKKKVLVTSIDVYRPAAIKQLEVLTKIANIDFFASKSHDKPITIAVNALQHTKIELYDVLIVDTTGYLHIDEFMMKEIQTVHNAINPIETLFVVDAMVGQDIAHASKIFNEKLLLTGVILTKIDSDTRGGAALSIQYITGKPIKFLGIGEKINDLEIFYAERISSRILGMGDTLSFIQAIENKLNNKKIKNIAYKFKNSNSFNLNDFLDQLKYMRSIGGITALLNKIPSVLQCFNFIESDINNKTLIRMEAIIRSMTNKERENPEIIKGSRKRRIALGSGTQVQHVNKLLKQFYDMKHIIKNVKKGGLYKLICKIKMLNNFYSN</sequence>
<evidence type="ECO:0000256" key="8">
    <source>
        <dbReference type="ARBA" id="ARBA00023135"/>
    </source>
</evidence>
<keyword evidence="7" id="KW-0342">GTP-binding</keyword>
<name>A0A0X9W364_9GAMM</name>
<dbReference type="Gene3D" id="1.10.260.30">
    <property type="entry name" value="Signal recognition particle, SRP54 subunit, M-domain"/>
    <property type="match status" value="1"/>
</dbReference>
<keyword evidence="4" id="KW-0547">Nucleotide-binding</keyword>
<protein>
    <recommendedName>
        <fullName evidence="10">signal-recognition-particle GTPase</fullName>
        <ecNumber evidence="10">3.6.5.4</ecNumber>
    </recommendedName>
</protein>
<dbReference type="PANTHER" id="PTHR11564">
    <property type="entry name" value="SIGNAL RECOGNITION PARTICLE 54K PROTEIN SRP54"/>
    <property type="match status" value="1"/>
</dbReference>
<dbReference type="Proteomes" id="UP000069926">
    <property type="component" value="Chromosome"/>
</dbReference>
<comment type="similarity">
    <text evidence="2">Belongs to the GTP-binding SRP family. SRP54 subfamily.</text>
</comment>
<dbReference type="InterPro" id="IPR004780">
    <property type="entry name" value="SRP"/>
</dbReference>
<dbReference type="InterPro" id="IPR003593">
    <property type="entry name" value="AAA+_ATPase"/>
</dbReference>
<dbReference type="InterPro" id="IPR022941">
    <property type="entry name" value="SRP54"/>
</dbReference>
<dbReference type="Gene3D" id="1.20.120.140">
    <property type="entry name" value="Signal recognition particle SRP54, nucleotide-binding domain"/>
    <property type="match status" value="1"/>
</dbReference>
<dbReference type="GO" id="GO:0006614">
    <property type="term" value="P:SRP-dependent cotranslational protein targeting to membrane"/>
    <property type="evidence" value="ECO:0007669"/>
    <property type="project" value="InterPro"/>
</dbReference>
<evidence type="ECO:0000313" key="13">
    <source>
        <dbReference type="EMBL" id="AMA64954.1"/>
    </source>
</evidence>
<evidence type="ECO:0000256" key="5">
    <source>
        <dbReference type="ARBA" id="ARBA00022801"/>
    </source>
</evidence>
<dbReference type="GO" id="GO:0003924">
    <property type="term" value="F:GTPase activity"/>
    <property type="evidence" value="ECO:0007669"/>
    <property type="project" value="InterPro"/>
</dbReference>
<accession>A0A0X9W364</accession>
<dbReference type="SUPFAM" id="SSF47446">
    <property type="entry name" value="Signal peptide-binding domain"/>
    <property type="match status" value="1"/>
</dbReference>
<dbReference type="Pfam" id="PF00448">
    <property type="entry name" value="SRP54"/>
    <property type="match status" value="1"/>
</dbReference>
<dbReference type="STRING" id="634113.AUT07_00381"/>
<evidence type="ECO:0000256" key="7">
    <source>
        <dbReference type="ARBA" id="ARBA00023134"/>
    </source>
</evidence>
<dbReference type="InterPro" id="IPR036891">
    <property type="entry name" value="Signal_recog_part_SRP54_M_sf"/>
</dbReference>
<dbReference type="PANTHER" id="PTHR11564:SF5">
    <property type="entry name" value="SIGNAL RECOGNITION PARTICLE SUBUNIT SRP54"/>
    <property type="match status" value="1"/>
</dbReference>
<keyword evidence="9" id="KW-0687">Ribonucleoprotein</keyword>
<evidence type="ECO:0000256" key="3">
    <source>
        <dbReference type="ARBA" id="ARBA00022490"/>
    </source>
</evidence>
<evidence type="ECO:0000256" key="10">
    <source>
        <dbReference type="ARBA" id="ARBA00035672"/>
    </source>
</evidence>
<evidence type="ECO:0000313" key="14">
    <source>
        <dbReference type="Proteomes" id="UP000069926"/>
    </source>
</evidence>
<dbReference type="Pfam" id="PF02881">
    <property type="entry name" value="SRP54_N"/>
    <property type="match status" value="1"/>
</dbReference>
<dbReference type="InterPro" id="IPR000897">
    <property type="entry name" value="SRP54_GTPase_dom"/>
</dbReference>
<dbReference type="NCBIfam" id="TIGR00959">
    <property type="entry name" value="ffh"/>
    <property type="match status" value="1"/>
</dbReference>
<evidence type="ECO:0000256" key="4">
    <source>
        <dbReference type="ARBA" id="ARBA00022741"/>
    </source>
</evidence>
<evidence type="ECO:0000256" key="2">
    <source>
        <dbReference type="ARBA" id="ARBA00005450"/>
    </source>
</evidence>
<keyword evidence="6" id="KW-0694">RNA-binding</keyword>
<evidence type="ECO:0000256" key="1">
    <source>
        <dbReference type="ARBA" id="ARBA00004496"/>
    </source>
</evidence>
<dbReference type="GO" id="GO:0048500">
    <property type="term" value="C:signal recognition particle"/>
    <property type="evidence" value="ECO:0007669"/>
    <property type="project" value="InterPro"/>
</dbReference>
<dbReference type="AlphaFoldDB" id="A0A0X9W364"/>
<dbReference type="SMART" id="SM00382">
    <property type="entry name" value="AAA"/>
    <property type="match status" value="1"/>
</dbReference>
<dbReference type="InterPro" id="IPR036225">
    <property type="entry name" value="SRP/SRP_N"/>
</dbReference>
<evidence type="ECO:0000256" key="11">
    <source>
        <dbReference type="ARBA" id="ARBA00048027"/>
    </source>
</evidence>
<keyword evidence="8" id="KW-0733">Signal recognition particle</keyword>
<keyword evidence="14" id="KW-1185">Reference proteome</keyword>
<comment type="subcellular location">
    <subcellularLocation>
        <location evidence="1">Cytoplasm</location>
    </subcellularLocation>
</comment>
<dbReference type="Pfam" id="PF02978">
    <property type="entry name" value="SRP_SPB"/>
    <property type="match status" value="1"/>
</dbReference>
<feature type="domain" description="SRP54-type proteins GTP-binding" evidence="12">
    <location>
        <begin position="269"/>
        <end position="282"/>
    </location>
</feature>
<evidence type="ECO:0000256" key="6">
    <source>
        <dbReference type="ARBA" id="ARBA00022884"/>
    </source>
</evidence>